<dbReference type="InterPro" id="IPR025194">
    <property type="entry name" value="RodZ-like_C"/>
</dbReference>
<keyword evidence="2" id="KW-1133">Transmembrane helix</keyword>
<organism evidence="4 5">
    <name type="scientific">Aestuariispira insulae</name>
    <dbReference type="NCBI Taxonomy" id="1461337"/>
    <lineage>
        <taxon>Bacteria</taxon>
        <taxon>Pseudomonadati</taxon>
        <taxon>Pseudomonadota</taxon>
        <taxon>Alphaproteobacteria</taxon>
        <taxon>Rhodospirillales</taxon>
        <taxon>Kiloniellaceae</taxon>
        <taxon>Aestuariispira</taxon>
    </lineage>
</organism>
<proteinExistence type="predicted"/>
<gene>
    <name evidence="4" type="ORF">DFP90_10884</name>
</gene>
<keyword evidence="2" id="KW-0812">Transmembrane</keyword>
<protein>
    <submittedName>
        <fullName evidence="4">Cytoskeleton protein RodZ</fullName>
    </submittedName>
</protein>
<dbReference type="PANTHER" id="PTHR34475">
    <property type="match status" value="1"/>
</dbReference>
<dbReference type="PANTHER" id="PTHR34475:SF1">
    <property type="entry name" value="CYTOSKELETON PROTEIN RODZ"/>
    <property type="match status" value="1"/>
</dbReference>
<accession>A0A3D9HGE4</accession>
<feature type="compositionally biased region" description="Acidic residues" evidence="1">
    <location>
        <begin position="317"/>
        <end position="330"/>
    </location>
</feature>
<dbReference type="InterPro" id="IPR010982">
    <property type="entry name" value="Lambda_DNA-bd_dom_sf"/>
</dbReference>
<sequence>MTPINQADSAQAPELENKKRVGDILREARVARDEELDQVADLLRIRLEYLRAIEENRPNDLPGTAYALGFVRTYASHLDLDTKILVDQFKVEAEEIEKLTELNFPEPLPAKSVPGGALVFMGLLLFGVFYGLWYYLNTQDKSVADLVPDLPPQIAHVIDSMTGAKSEETAEQTEPAQVEGASTAPEESVPENSTAQAPAGQDQDQDPDSDTASSDASPAVEASQPTVTENNLTPVETAPASNEPAEETSVEEAGQMMATETAEPSDPSPANEEMAAETTSAPDGQDAAAQTAQEVAETVTETAPDTPADTVASADEAAAETVEEGNVDAAEENRTEQPAEERAVAAVPSANLPTATVEPKIYGEENDGARVIITAKSTAWVEISSASGDLLLTRLLNSGDRYKVPNKPGITLITGNAGALEIAVDGKPVAPIGEVGAVVRDVSLDPDSLTTP</sequence>
<feature type="compositionally biased region" description="Low complexity" evidence="1">
    <location>
        <begin position="210"/>
        <end position="219"/>
    </location>
</feature>
<evidence type="ECO:0000256" key="1">
    <source>
        <dbReference type="SAM" id="MobiDB-lite"/>
    </source>
</evidence>
<feature type="compositionally biased region" description="Basic and acidic residues" evidence="1">
    <location>
        <begin position="331"/>
        <end position="343"/>
    </location>
</feature>
<dbReference type="Gene3D" id="1.10.260.40">
    <property type="entry name" value="lambda repressor-like DNA-binding domains"/>
    <property type="match status" value="1"/>
</dbReference>
<evidence type="ECO:0000256" key="2">
    <source>
        <dbReference type="SAM" id="Phobius"/>
    </source>
</evidence>
<evidence type="ECO:0000259" key="3">
    <source>
        <dbReference type="Pfam" id="PF13464"/>
    </source>
</evidence>
<dbReference type="GO" id="GO:0003677">
    <property type="term" value="F:DNA binding"/>
    <property type="evidence" value="ECO:0007669"/>
    <property type="project" value="InterPro"/>
</dbReference>
<comment type="caution">
    <text evidence="4">The sequence shown here is derived from an EMBL/GenBank/DDBJ whole genome shotgun (WGS) entry which is preliminary data.</text>
</comment>
<dbReference type="InterPro" id="IPR050400">
    <property type="entry name" value="Bact_Cytoskel_RodZ"/>
</dbReference>
<evidence type="ECO:0000313" key="4">
    <source>
        <dbReference type="EMBL" id="RED48066.1"/>
    </source>
</evidence>
<keyword evidence="2" id="KW-0472">Membrane</keyword>
<dbReference type="RefSeq" id="WP_115937696.1">
    <property type="nucleotide sequence ID" value="NZ_QRDW01000008.1"/>
</dbReference>
<feature type="compositionally biased region" description="Low complexity" evidence="1">
    <location>
        <begin position="285"/>
        <end position="316"/>
    </location>
</feature>
<dbReference type="EMBL" id="QRDW01000008">
    <property type="protein sequence ID" value="RED48066.1"/>
    <property type="molecule type" value="Genomic_DNA"/>
</dbReference>
<feature type="region of interest" description="Disordered" evidence="1">
    <location>
        <begin position="162"/>
        <end position="344"/>
    </location>
</feature>
<feature type="transmembrane region" description="Helical" evidence="2">
    <location>
        <begin position="117"/>
        <end position="136"/>
    </location>
</feature>
<evidence type="ECO:0000313" key="5">
    <source>
        <dbReference type="Proteomes" id="UP000256845"/>
    </source>
</evidence>
<dbReference type="AlphaFoldDB" id="A0A3D9HGE4"/>
<dbReference type="OrthoDB" id="9790252at2"/>
<feature type="compositionally biased region" description="Polar residues" evidence="1">
    <location>
        <begin position="223"/>
        <end position="234"/>
    </location>
</feature>
<feature type="domain" description="Cytoskeleton protein RodZ-like C-terminal" evidence="3">
    <location>
        <begin position="373"/>
        <end position="442"/>
    </location>
</feature>
<reference evidence="4 5" key="1">
    <citation type="submission" date="2018-07" db="EMBL/GenBank/DDBJ databases">
        <title>Genomic Encyclopedia of Type Strains, Phase III (KMG-III): the genomes of soil and plant-associated and newly described type strains.</title>
        <authorList>
            <person name="Whitman W."/>
        </authorList>
    </citation>
    <scope>NUCLEOTIDE SEQUENCE [LARGE SCALE GENOMIC DNA]</scope>
    <source>
        <strain evidence="4 5">CECT 8488</strain>
    </source>
</reference>
<dbReference type="Proteomes" id="UP000256845">
    <property type="component" value="Unassembled WGS sequence"/>
</dbReference>
<dbReference type="Pfam" id="PF13413">
    <property type="entry name" value="HTH_25"/>
    <property type="match status" value="1"/>
</dbReference>
<keyword evidence="5" id="KW-1185">Reference proteome</keyword>
<name>A0A3D9HGE4_9PROT</name>
<dbReference type="Pfam" id="PF13464">
    <property type="entry name" value="RodZ_C"/>
    <property type="match status" value="1"/>
</dbReference>